<comment type="caution">
    <text evidence="2">The sequence shown here is derived from an EMBL/GenBank/DDBJ whole genome shotgun (WGS) entry which is preliminary data.</text>
</comment>
<dbReference type="AlphaFoldDB" id="A0A2G8KQH6"/>
<feature type="transmembrane region" description="Helical" evidence="1">
    <location>
        <begin position="77"/>
        <end position="95"/>
    </location>
</feature>
<keyword evidence="1" id="KW-1133">Transmembrane helix</keyword>
<evidence type="ECO:0000256" key="1">
    <source>
        <dbReference type="SAM" id="Phobius"/>
    </source>
</evidence>
<accession>A0A2G8KQH6</accession>
<protein>
    <submittedName>
        <fullName evidence="2">Putative ADP-ribosylation factor-like protein 6-interacting protein 6-like</fullName>
    </submittedName>
</protein>
<feature type="transmembrane region" description="Helical" evidence="1">
    <location>
        <begin position="107"/>
        <end position="127"/>
    </location>
</feature>
<feature type="transmembrane region" description="Helical" evidence="1">
    <location>
        <begin position="159"/>
        <end position="178"/>
    </location>
</feature>
<dbReference type="InterPro" id="IPR029383">
    <property type="entry name" value="ARL6IP6"/>
</dbReference>
<gene>
    <name evidence="2" type="ORF">BSL78_12941</name>
</gene>
<dbReference type="PANTHER" id="PTHR28640">
    <property type="entry name" value="ADP-RIBOSYLATION FACTOR-LIKE PROTEIN 6-INTERACTING PROTEIN 6"/>
    <property type="match status" value="1"/>
</dbReference>
<evidence type="ECO:0000313" key="2">
    <source>
        <dbReference type="EMBL" id="PIK50190.1"/>
    </source>
</evidence>
<keyword evidence="3" id="KW-1185">Reference proteome</keyword>
<keyword evidence="1" id="KW-0472">Membrane</keyword>
<dbReference type="Proteomes" id="UP000230750">
    <property type="component" value="Unassembled WGS sequence"/>
</dbReference>
<dbReference type="OrthoDB" id="10070125at2759"/>
<keyword evidence="1" id="KW-0812">Transmembrane</keyword>
<dbReference type="Pfam" id="PF15062">
    <property type="entry name" value="ARL6IP6"/>
    <property type="match status" value="1"/>
</dbReference>
<reference evidence="2 3" key="1">
    <citation type="journal article" date="2017" name="PLoS Biol.">
        <title>The sea cucumber genome provides insights into morphological evolution and visceral regeneration.</title>
        <authorList>
            <person name="Zhang X."/>
            <person name="Sun L."/>
            <person name="Yuan J."/>
            <person name="Sun Y."/>
            <person name="Gao Y."/>
            <person name="Zhang L."/>
            <person name="Li S."/>
            <person name="Dai H."/>
            <person name="Hamel J.F."/>
            <person name="Liu C."/>
            <person name="Yu Y."/>
            <person name="Liu S."/>
            <person name="Lin W."/>
            <person name="Guo K."/>
            <person name="Jin S."/>
            <person name="Xu P."/>
            <person name="Storey K.B."/>
            <person name="Huan P."/>
            <person name="Zhang T."/>
            <person name="Zhou Y."/>
            <person name="Zhang J."/>
            <person name="Lin C."/>
            <person name="Li X."/>
            <person name="Xing L."/>
            <person name="Huo D."/>
            <person name="Sun M."/>
            <person name="Wang L."/>
            <person name="Mercier A."/>
            <person name="Li F."/>
            <person name="Yang H."/>
            <person name="Xiang J."/>
        </authorList>
    </citation>
    <scope>NUCLEOTIDE SEQUENCE [LARGE SCALE GENOMIC DNA]</scope>
    <source>
        <strain evidence="2">Shaxun</strain>
        <tissue evidence="2">Muscle</tissue>
    </source>
</reference>
<dbReference type="PANTHER" id="PTHR28640:SF1">
    <property type="entry name" value="ADP-RIBOSYLATION FACTOR-LIKE PROTEIN 6-INTERACTING PROTEIN 6"/>
    <property type="match status" value="1"/>
</dbReference>
<sequence>MPKKRDVDQLARKLSFAGLEENGGQGLKHVNNSNSHRTTRLRKFEHGINDTGIDNVRTEWPDSAESTSEIGGVFPKAVYFILAVIATSFLFSRTIQNLFSYSLTDILYPLIQSMFLGLLCVVISWMVTFSDSLEPGSNPPSPISPQKFRKRSGHTFHSSYVICIANGVVAFVVSLWYLSK</sequence>
<organism evidence="2 3">
    <name type="scientific">Stichopus japonicus</name>
    <name type="common">Sea cucumber</name>
    <dbReference type="NCBI Taxonomy" id="307972"/>
    <lineage>
        <taxon>Eukaryota</taxon>
        <taxon>Metazoa</taxon>
        <taxon>Echinodermata</taxon>
        <taxon>Eleutherozoa</taxon>
        <taxon>Echinozoa</taxon>
        <taxon>Holothuroidea</taxon>
        <taxon>Aspidochirotacea</taxon>
        <taxon>Aspidochirotida</taxon>
        <taxon>Stichopodidae</taxon>
        <taxon>Apostichopus</taxon>
    </lineage>
</organism>
<name>A0A2G8KQH6_STIJA</name>
<dbReference type="EMBL" id="MRZV01000430">
    <property type="protein sequence ID" value="PIK50190.1"/>
    <property type="molecule type" value="Genomic_DNA"/>
</dbReference>
<proteinExistence type="predicted"/>
<evidence type="ECO:0000313" key="3">
    <source>
        <dbReference type="Proteomes" id="UP000230750"/>
    </source>
</evidence>
<dbReference type="STRING" id="307972.A0A2G8KQH6"/>